<comment type="caution">
    <text evidence="15">The sequence shown here is derived from an EMBL/GenBank/DDBJ whole genome shotgun (WGS) entry which is preliminary data.</text>
</comment>
<evidence type="ECO:0000256" key="13">
    <source>
        <dbReference type="PIRSR" id="PIRSR602401-1"/>
    </source>
</evidence>
<evidence type="ECO:0000256" key="2">
    <source>
        <dbReference type="ARBA" id="ARBA00004370"/>
    </source>
</evidence>
<keyword evidence="11 14" id="KW-0503">Monooxygenase</keyword>
<keyword evidence="12" id="KW-0472">Membrane</keyword>
<evidence type="ECO:0000256" key="9">
    <source>
        <dbReference type="ARBA" id="ARBA00023002"/>
    </source>
</evidence>
<evidence type="ECO:0000256" key="10">
    <source>
        <dbReference type="ARBA" id="ARBA00023004"/>
    </source>
</evidence>
<gene>
    <name evidence="15" type="ORF">DFH94DRAFT_690467</name>
</gene>
<dbReference type="InterPro" id="IPR050364">
    <property type="entry name" value="Cytochrome_P450_fung"/>
</dbReference>
<evidence type="ECO:0000313" key="15">
    <source>
        <dbReference type="EMBL" id="KAF8483990.1"/>
    </source>
</evidence>
<dbReference type="InterPro" id="IPR002401">
    <property type="entry name" value="Cyt_P450_E_grp-I"/>
</dbReference>
<evidence type="ECO:0000256" key="5">
    <source>
        <dbReference type="ARBA" id="ARBA00022617"/>
    </source>
</evidence>
<accession>A0A9P5N1W6</accession>
<evidence type="ECO:0000256" key="11">
    <source>
        <dbReference type="ARBA" id="ARBA00023033"/>
    </source>
</evidence>
<dbReference type="PROSITE" id="PS00086">
    <property type="entry name" value="CYTOCHROME_P450"/>
    <property type="match status" value="1"/>
</dbReference>
<dbReference type="GO" id="GO:0020037">
    <property type="term" value="F:heme binding"/>
    <property type="evidence" value="ECO:0007669"/>
    <property type="project" value="InterPro"/>
</dbReference>
<evidence type="ECO:0000313" key="16">
    <source>
        <dbReference type="Proteomes" id="UP000759537"/>
    </source>
</evidence>
<dbReference type="GO" id="GO:0005506">
    <property type="term" value="F:iron ion binding"/>
    <property type="evidence" value="ECO:0007669"/>
    <property type="project" value="InterPro"/>
</dbReference>
<evidence type="ECO:0000256" key="8">
    <source>
        <dbReference type="ARBA" id="ARBA00022989"/>
    </source>
</evidence>
<evidence type="ECO:0000256" key="12">
    <source>
        <dbReference type="ARBA" id="ARBA00023136"/>
    </source>
</evidence>
<dbReference type="Proteomes" id="UP000759537">
    <property type="component" value="Unassembled WGS sequence"/>
</dbReference>
<sequence>MSILYDYPTLASGQDKAVQDMDRFAKWKREALKHAAERSEMLLGLFNRVKTDLASVGMRPSFSASLIERRDRYRLSERDMVFLAGSMSAGFETTSTTLMWWTLAMVAFPEVQRRAQAEIDAVVGRTRLPTYADAPRLPYVRAVVREVLRWRSPLRLGLPHTVAEDDWYEGMFIPKGATCIANTWHCNRDRTVFGDDADEFKPERHLGDNGELLPGPKETNREGHVSFGFGRRICVGRHLANDSLFIHTGRILWAATLKCGRDGNGRERPPDTSAFVEMGVINRPPPFDCMISPRFPEVQSILAEERESFED</sequence>
<keyword evidence="6" id="KW-0812">Transmembrane</keyword>
<dbReference type="InterPro" id="IPR001128">
    <property type="entry name" value="Cyt_P450"/>
</dbReference>
<comment type="similarity">
    <text evidence="4 14">Belongs to the cytochrome P450 family.</text>
</comment>
<reference evidence="15" key="2">
    <citation type="journal article" date="2020" name="Nat. Commun.">
        <title>Large-scale genome sequencing of mycorrhizal fungi provides insights into the early evolution of symbiotic traits.</title>
        <authorList>
            <person name="Miyauchi S."/>
            <person name="Kiss E."/>
            <person name="Kuo A."/>
            <person name="Drula E."/>
            <person name="Kohler A."/>
            <person name="Sanchez-Garcia M."/>
            <person name="Morin E."/>
            <person name="Andreopoulos B."/>
            <person name="Barry K.W."/>
            <person name="Bonito G."/>
            <person name="Buee M."/>
            <person name="Carver A."/>
            <person name="Chen C."/>
            <person name="Cichocki N."/>
            <person name="Clum A."/>
            <person name="Culley D."/>
            <person name="Crous P.W."/>
            <person name="Fauchery L."/>
            <person name="Girlanda M."/>
            <person name="Hayes R.D."/>
            <person name="Keri Z."/>
            <person name="LaButti K."/>
            <person name="Lipzen A."/>
            <person name="Lombard V."/>
            <person name="Magnuson J."/>
            <person name="Maillard F."/>
            <person name="Murat C."/>
            <person name="Nolan M."/>
            <person name="Ohm R.A."/>
            <person name="Pangilinan J."/>
            <person name="Pereira M.F."/>
            <person name="Perotto S."/>
            <person name="Peter M."/>
            <person name="Pfister S."/>
            <person name="Riley R."/>
            <person name="Sitrit Y."/>
            <person name="Stielow J.B."/>
            <person name="Szollosi G."/>
            <person name="Zifcakova L."/>
            <person name="Stursova M."/>
            <person name="Spatafora J.W."/>
            <person name="Tedersoo L."/>
            <person name="Vaario L.M."/>
            <person name="Yamada A."/>
            <person name="Yan M."/>
            <person name="Wang P."/>
            <person name="Xu J."/>
            <person name="Bruns T."/>
            <person name="Baldrian P."/>
            <person name="Vilgalys R."/>
            <person name="Dunand C."/>
            <person name="Henrissat B."/>
            <person name="Grigoriev I.V."/>
            <person name="Hibbett D."/>
            <person name="Nagy L.G."/>
            <person name="Martin F.M."/>
        </authorList>
    </citation>
    <scope>NUCLEOTIDE SEQUENCE</scope>
    <source>
        <strain evidence="15">Prilba</strain>
    </source>
</reference>
<dbReference type="Gene3D" id="1.10.630.10">
    <property type="entry name" value="Cytochrome P450"/>
    <property type="match status" value="1"/>
</dbReference>
<dbReference type="InterPro" id="IPR036396">
    <property type="entry name" value="Cyt_P450_sf"/>
</dbReference>
<dbReference type="PANTHER" id="PTHR46300">
    <property type="entry name" value="P450, PUTATIVE (EUROFUNG)-RELATED-RELATED"/>
    <property type="match status" value="1"/>
</dbReference>
<proteinExistence type="inferred from homology"/>
<evidence type="ECO:0000256" key="14">
    <source>
        <dbReference type="RuleBase" id="RU000461"/>
    </source>
</evidence>
<keyword evidence="9 14" id="KW-0560">Oxidoreductase</keyword>
<keyword evidence="16" id="KW-1185">Reference proteome</keyword>
<feature type="binding site" description="axial binding residue" evidence="13">
    <location>
        <position position="234"/>
    </location>
    <ligand>
        <name>heme</name>
        <dbReference type="ChEBI" id="CHEBI:30413"/>
    </ligand>
    <ligandPart>
        <name>Fe</name>
        <dbReference type="ChEBI" id="CHEBI:18248"/>
    </ligandPart>
</feature>
<keyword evidence="10 13" id="KW-0408">Iron</keyword>
<evidence type="ECO:0000256" key="1">
    <source>
        <dbReference type="ARBA" id="ARBA00001971"/>
    </source>
</evidence>
<dbReference type="PRINTS" id="PR00463">
    <property type="entry name" value="EP450I"/>
</dbReference>
<dbReference type="PRINTS" id="PR00385">
    <property type="entry name" value="P450"/>
</dbReference>
<evidence type="ECO:0000256" key="6">
    <source>
        <dbReference type="ARBA" id="ARBA00022692"/>
    </source>
</evidence>
<dbReference type="GO" id="GO:0004497">
    <property type="term" value="F:monooxygenase activity"/>
    <property type="evidence" value="ECO:0007669"/>
    <property type="project" value="UniProtKB-KW"/>
</dbReference>
<keyword evidence="7 13" id="KW-0479">Metal-binding</keyword>
<dbReference type="GO" id="GO:0016020">
    <property type="term" value="C:membrane"/>
    <property type="evidence" value="ECO:0007669"/>
    <property type="project" value="UniProtKB-SubCell"/>
</dbReference>
<dbReference type="AlphaFoldDB" id="A0A9P5N1W6"/>
<dbReference type="Pfam" id="PF00067">
    <property type="entry name" value="p450"/>
    <property type="match status" value="1"/>
</dbReference>
<keyword evidence="5 13" id="KW-0349">Heme</keyword>
<comment type="pathway">
    <text evidence="3">Secondary metabolite biosynthesis.</text>
</comment>
<dbReference type="PANTHER" id="PTHR46300:SF2">
    <property type="entry name" value="CYTOCHROME P450 MONOOXYGENASE ALNH-RELATED"/>
    <property type="match status" value="1"/>
</dbReference>
<dbReference type="OrthoDB" id="2789670at2759"/>
<organism evidence="15 16">
    <name type="scientific">Russula ochroleuca</name>
    <dbReference type="NCBI Taxonomy" id="152965"/>
    <lineage>
        <taxon>Eukaryota</taxon>
        <taxon>Fungi</taxon>
        <taxon>Dikarya</taxon>
        <taxon>Basidiomycota</taxon>
        <taxon>Agaricomycotina</taxon>
        <taxon>Agaricomycetes</taxon>
        <taxon>Russulales</taxon>
        <taxon>Russulaceae</taxon>
        <taxon>Russula</taxon>
    </lineage>
</organism>
<evidence type="ECO:0000256" key="4">
    <source>
        <dbReference type="ARBA" id="ARBA00010617"/>
    </source>
</evidence>
<protein>
    <submittedName>
        <fullName evidence="15">Cytochrome P450</fullName>
    </submittedName>
</protein>
<dbReference type="InterPro" id="IPR017972">
    <property type="entry name" value="Cyt_P450_CS"/>
</dbReference>
<comment type="subcellular location">
    <subcellularLocation>
        <location evidence="2">Membrane</location>
    </subcellularLocation>
</comment>
<dbReference type="SUPFAM" id="SSF48264">
    <property type="entry name" value="Cytochrome P450"/>
    <property type="match status" value="1"/>
</dbReference>
<evidence type="ECO:0000256" key="7">
    <source>
        <dbReference type="ARBA" id="ARBA00022723"/>
    </source>
</evidence>
<keyword evidence="8" id="KW-1133">Transmembrane helix</keyword>
<dbReference type="EMBL" id="WHVB01000004">
    <property type="protein sequence ID" value="KAF8483990.1"/>
    <property type="molecule type" value="Genomic_DNA"/>
</dbReference>
<comment type="cofactor">
    <cofactor evidence="1 13">
        <name>heme</name>
        <dbReference type="ChEBI" id="CHEBI:30413"/>
    </cofactor>
</comment>
<dbReference type="GO" id="GO:0016705">
    <property type="term" value="F:oxidoreductase activity, acting on paired donors, with incorporation or reduction of molecular oxygen"/>
    <property type="evidence" value="ECO:0007669"/>
    <property type="project" value="InterPro"/>
</dbReference>
<reference evidence="15" key="1">
    <citation type="submission" date="2019-10" db="EMBL/GenBank/DDBJ databases">
        <authorList>
            <consortium name="DOE Joint Genome Institute"/>
            <person name="Kuo A."/>
            <person name="Miyauchi S."/>
            <person name="Kiss E."/>
            <person name="Drula E."/>
            <person name="Kohler A."/>
            <person name="Sanchez-Garcia M."/>
            <person name="Andreopoulos B."/>
            <person name="Barry K.W."/>
            <person name="Bonito G."/>
            <person name="Buee M."/>
            <person name="Carver A."/>
            <person name="Chen C."/>
            <person name="Cichocki N."/>
            <person name="Clum A."/>
            <person name="Culley D."/>
            <person name="Crous P.W."/>
            <person name="Fauchery L."/>
            <person name="Girlanda M."/>
            <person name="Hayes R."/>
            <person name="Keri Z."/>
            <person name="LaButti K."/>
            <person name="Lipzen A."/>
            <person name="Lombard V."/>
            <person name="Magnuson J."/>
            <person name="Maillard F."/>
            <person name="Morin E."/>
            <person name="Murat C."/>
            <person name="Nolan M."/>
            <person name="Ohm R."/>
            <person name="Pangilinan J."/>
            <person name="Pereira M."/>
            <person name="Perotto S."/>
            <person name="Peter M."/>
            <person name="Riley R."/>
            <person name="Sitrit Y."/>
            <person name="Stielow B."/>
            <person name="Szollosi G."/>
            <person name="Zifcakova L."/>
            <person name="Stursova M."/>
            <person name="Spatafora J.W."/>
            <person name="Tedersoo L."/>
            <person name="Vaario L.-M."/>
            <person name="Yamada A."/>
            <person name="Yan M."/>
            <person name="Wang P."/>
            <person name="Xu J."/>
            <person name="Bruns T."/>
            <person name="Baldrian P."/>
            <person name="Vilgalys R."/>
            <person name="Henrissat B."/>
            <person name="Grigoriev I.V."/>
            <person name="Hibbett D."/>
            <person name="Nagy L.G."/>
            <person name="Martin F.M."/>
        </authorList>
    </citation>
    <scope>NUCLEOTIDE SEQUENCE</scope>
    <source>
        <strain evidence="15">Prilba</strain>
    </source>
</reference>
<evidence type="ECO:0000256" key="3">
    <source>
        <dbReference type="ARBA" id="ARBA00005179"/>
    </source>
</evidence>
<name>A0A9P5N1W6_9AGAM</name>